<dbReference type="GO" id="GO:0000105">
    <property type="term" value="P:L-histidine biosynthetic process"/>
    <property type="evidence" value="ECO:0007669"/>
    <property type="project" value="UniProtKB-UniRule"/>
</dbReference>
<evidence type="ECO:0000256" key="7">
    <source>
        <dbReference type="ARBA" id="ARBA00047481"/>
    </source>
</evidence>
<dbReference type="InterPro" id="IPR004839">
    <property type="entry name" value="Aminotransferase_I/II_large"/>
</dbReference>
<keyword evidence="8" id="KW-0368">Histidine biosynthesis</keyword>
<keyword evidence="6 8" id="KW-0663">Pyridoxal phosphate</keyword>
<accession>A0A1I6HK56</accession>
<comment type="pathway">
    <text evidence="2 8">Amino-acid biosynthesis; L-histidine biosynthesis; L-histidine from 5-phospho-alpha-D-ribose 1-diphosphate: step 7/9.</text>
</comment>
<dbReference type="GO" id="GO:0004400">
    <property type="term" value="F:histidinol-phosphate transaminase activity"/>
    <property type="evidence" value="ECO:0007669"/>
    <property type="project" value="UniProtKB-UniRule"/>
</dbReference>
<keyword evidence="5 8" id="KW-0808">Transferase</keyword>
<dbReference type="CDD" id="cd00609">
    <property type="entry name" value="AAT_like"/>
    <property type="match status" value="1"/>
</dbReference>
<evidence type="ECO:0000256" key="6">
    <source>
        <dbReference type="ARBA" id="ARBA00022898"/>
    </source>
</evidence>
<feature type="modified residue" description="N6-(pyridoxal phosphate)lysine" evidence="8">
    <location>
        <position position="209"/>
    </location>
</feature>
<reference evidence="10 11" key="1">
    <citation type="submission" date="2016-10" db="EMBL/GenBank/DDBJ databases">
        <authorList>
            <person name="de Groot N.N."/>
        </authorList>
    </citation>
    <scope>NUCLEOTIDE SEQUENCE [LARGE SCALE GENOMIC DNA]</scope>
    <source>
        <strain evidence="10 11">743A</strain>
    </source>
</reference>
<dbReference type="Gene3D" id="3.40.640.10">
    <property type="entry name" value="Type I PLP-dependent aspartate aminotransferase-like (Major domain)"/>
    <property type="match status" value="1"/>
</dbReference>
<evidence type="ECO:0000256" key="4">
    <source>
        <dbReference type="ARBA" id="ARBA00022576"/>
    </source>
</evidence>
<sequence length="350" mass="40301">MKLWEQNIRKVKPYVPGLQPKEDNIIKLNTNENPYPPAPGVERVMEQMKLDKLRLYPDYDSTELVNELAKEKRVDPEQIFIGVGSDDVLGMAFLTYFNSDKPVLFPDITYSFYDVWCELYKIPYERPMLDENFRIVKQDYYKENGGVVIANPNAPTSICESTEFIRDILEHNQDVVVIVDEAYVDFGGASSIDLLKEYDNLLVVQTFSKSRSLAGLRIGYAIGNKELIEALNIVKFSYNSYTMNTASIVLGAEAVRDKEYFQNTVNQIIEQREKTIQELDELGFTCLDSKANFVFATHKSVPAGKIYEELQKKKIYVRYFNKPRINNFLRITIGTEEEMNQLIIALGEIL</sequence>
<dbReference type="Proteomes" id="UP000199659">
    <property type="component" value="Unassembled WGS sequence"/>
</dbReference>
<dbReference type="OrthoDB" id="9813612at2"/>
<dbReference type="InterPro" id="IPR015422">
    <property type="entry name" value="PyrdxlP-dep_Trfase_small"/>
</dbReference>
<comment type="subunit">
    <text evidence="3 8">Homodimer.</text>
</comment>
<evidence type="ECO:0000313" key="10">
    <source>
        <dbReference type="EMBL" id="SFR54863.1"/>
    </source>
</evidence>
<evidence type="ECO:0000256" key="1">
    <source>
        <dbReference type="ARBA" id="ARBA00001933"/>
    </source>
</evidence>
<evidence type="ECO:0000259" key="9">
    <source>
        <dbReference type="Pfam" id="PF00155"/>
    </source>
</evidence>
<dbReference type="Pfam" id="PF00155">
    <property type="entry name" value="Aminotran_1_2"/>
    <property type="match status" value="1"/>
</dbReference>
<keyword evidence="11" id="KW-1185">Reference proteome</keyword>
<keyword evidence="4 8" id="KW-0032">Aminotransferase</keyword>
<keyword evidence="8" id="KW-0028">Amino-acid biosynthesis</keyword>
<name>A0A1I6HK56_9FIRM</name>
<evidence type="ECO:0000256" key="8">
    <source>
        <dbReference type="HAMAP-Rule" id="MF_01023"/>
    </source>
</evidence>
<dbReference type="PROSITE" id="PS00599">
    <property type="entry name" value="AA_TRANSFER_CLASS_2"/>
    <property type="match status" value="1"/>
</dbReference>
<organism evidence="10 11">
    <name type="scientific">Anaeromicropila populeti</name>
    <dbReference type="NCBI Taxonomy" id="37658"/>
    <lineage>
        <taxon>Bacteria</taxon>
        <taxon>Bacillati</taxon>
        <taxon>Bacillota</taxon>
        <taxon>Clostridia</taxon>
        <taxon>Lachnospirales</taxon>
        <taxon>Lachnospiraceae</taxon>
        <taxon>Anaeromicropila</taxon>
    </lineage>
</organism>
<dbReference type="SUPFAM" id="SSF53383">
    <property type="entry name" value="PLP-dependent transferases"/>
    <property type="match status" value="1"/>
</dbReference>
<dbReference type="Gene3D" id="3.90.1150.10">
    <property type="entry name" value="Aspartate Aminotransferase, domain 1"/>
    <property type="match status" value="1"/>
</dbReference>
<feature type="domain" description="Aminotransferase class I/classII large" evidence="9">
    <location>
        <begin position="24"/>
        <end position="344"/>
    </location>
</feature>
<evidence type="ECO:0000313" key="11">
    <source>
        <dbReference type="Proteomes" id="UP000199659"/>
    </source>
</evidence>
<dbReference type="EMBL" id="FOYZ01000001">
    <property type="protein sequence ID" value="SFR54863.1"/>
    <property type="molecule type" value="Genomic_DNA"/>
</dbReference>
<dbReference type="PANTHER" id="PTHR43643">
    <property type="entry name" value="HISTIDINOL-PHOSPHATE AMINOTRANSFERASE 2"/>
    <property type="match status" value="1"/>
</dbReference>
<evidence type="ECO:0000256" key="5">
    <source>
        <dbReference type="ARBA" id="ARBA00022679"/>
    </source>
</evidence>
<gene>
    <name evidence="8" type="primary">hisC</name>
    <name evidence="10" type="ORF">SAMN05661086_00056</name>
</gene>
<dbReference type="InterPro" id="IPR015421">
    <property type="entry name" value="PyrdxlP-dep_Trfase_major"/>
</dbReference>
<protein>
    <recommendedName>
        <fullName evidence="8">Histidinol-phosphate aminotransferase</fullName>
        <ecNumber evidence="8">2.6.1.9</ecNumber>
    </recommendedName>
    <alternativeName>
        <fullName evidence="8">Imidazole acetol-phosphate transaminase</fullName>
    </alternativeName>
</protein>
<comment type="catalytic activity">
    <reaction evidence="7 8">
        <text>L-histidinol phosphate + 2-oxoglutarate = 3-(imidazol-4-yl)-2-oxopropyl phosphate + L-glutamate</text>
        <dbReference type="Rhea" id="RHEA:23744"/>
        <dbReference type="ChEBI" id="CHEBI:16810"/>
        <dbReference type="ChEBI" id="CHEBI:29985"/>
        <dbReference type="ChEBI" id="CHEBI:57766"/>
        <dbReference type="ChEBI" id="CHEBI:57980"/>
        <dbReference type="EC" id="2.6.1.9"/>
    </reaction>
</comment>
<dbReference type="InterPro" id="IPR001917">
    <property type="entry name" value="Aminotrans_II_pyridoxalP_BS"/>
</dbReference>
<dbReference type="InterPro" id="IPR050106">
    <property type="entry name" value="HistidinolP_aminotransfase"/>
</dbReference>
<dbReference type="PANTHER" id="PTHR43643:SF3">
    <property type="entry name" value="HISTIDINOL-PHOSPHATE AMINOTRANSFERASE"/>
    <property type="match status" value="1"/>
</dbReference>
<comment type="similarity">
    <text evidence="8">Belongs to the class-II pyridoxal-phosphate-dependent aminotransferase family. Histidinol-phosphate aminotransferase subfamily.</text>
</comment>
<dbReference type="InterPro" id="IPR015424">
    <property type="entry name" value="PyrdxlP-dep_Trfase"/>
</dbReference>
<evidence type="ECO:0000256" key="2">
    <source>
        <dbReference type="ARBA" id="ARBA00005011"/>
    </source>
</evidence>
<dbReference type="RefSeq" id="WP_092558694.1">
    <property type="nucleotide sequence ID" value="NZ_FOYZ01000001.1"/>
</dbReference>
<dbReference type="GO" id="GO:0030170">
    <property type="term" value="F:pyridoxal phosphate binding"/>
    <property type="evidence" value="ECO:0007669"/>
    <property type="project" value="InterPro"/>
</dbReference>
<dbReference type="STRING" id="37658.SAMN05661086_00056"/>
<dbReference type="AlphaFoldDB" id="A0A1I6HK56"/>
<proteinExistence type="inferred from homology"/>
<evidence type="ECO:0000256" key="3">
    <source>
        <dbReference type="ARBA" id="ARBA00011738"/>
    </source>
</evidence>
<dbReference type="UniPathway" id="UPA00031">
    <property type="reaction ID" value="UER00012"/>
</dbReference>
<dbReference type="InterPro" id="IPR005861">
    <property type="entry name" value="HisP_aminotrans"/>
</dbReference>
<dbReference type="NCBIfam" id="TIGR01141">
    <property type="entry name" value="hisC"/>
    <property type="match status" value="1"/>
</dbReference>
<dbReference type="HAMAP" id="MF_01023">
    <property type="entry name" value="HisC_aminotrans_2"/>
    <property type="match status" value="1"/>
</dbReference>
<comment type="cofactor">
    <cofactor evidence="1 8">
        <name>pyridoxal 5'-phosphate</name>
        <dbReference type="ChEBI" id="CHEBI:597326"/>
    </cofactor>
</comment>
<dbReference type="EC" id="2.6.1.9" evidence="8"/>